<evidence type="ECO:0000313" key="2">
    <source>
        <dbReference type="EMBL" id="SDY18606.1"/>
    </source>
</evidence>
<protein>
    <submittedName>
        <fullName evidence="2">(S)-ureidoglycine aminohydrolase</fullName>
    </submittedName>
</protein>
<accession>A0A1H3HSW6</accession>
<keyword evidence="3" id="KW-1185">Reference proteome</keyword>
<dbReference type="RefSeq" id="WP_245710802.1">
    <property type="nucleotide sequence ID" value="NZ_FNPF01000004.1"/>
</dbReference>
<dbReference type="GO" id="GO:0071522">
    <property type="term" value="F:ureidoglycine aminohydrolase activity"/>
    <property type="evidence" value="ECO:0007669"/>
    <property type="project" value="InterPro"/>
</dbReference>
<dbReference type="InterPro" id="IPR044704">
    <property type="entry name" value="UGlyAH_cupin_N"/>
</dbReference>
<dbReference type="CDD" id="cd02211">
    <property type="entry name" value="cupin_UGlyAH_N"/>
    <property type="match status" value="1"/>
</dbReference>
<dbReference type="STRING" id="321339.SAMN05444340_104149"/>
<dbReference type="SUPFAM" id="SSF51182">
    <property type="entry name" value="RmlC-like cupins"/>
    <property type="match status" value="1"/>
</dbReference>
<dbReference type="InterPro" id="IPR011051">
    <property type="entry name" value="RmlC_Cupin_sf"/>
</dbReference>
<name>A0A1H3HSW6_9RHOB</name>
<evidence type="ECO:0000313" key="3">
    <source>
        <dbReference type="Proteomes" id="UP000199286"/>
    </source>
</evidence>
<sequence>MILPEIASTYAFPPGGLPPQDTDPAGSAIFTQAYAVLPANTQRDIVTSLLPGWDGARAWILARPLSGFAETFAQLAVELAPGGGSATPEPDANGQAAILVASGALRLTIAGARHDLKAGHFAYVPAGTAWEICNTSDAPACFHWVRKRFEPIGAGDPLAPVVLHEADAPRNAMPGCEGVWETQRFLDPADIRYDFHVNIVSFAPGGRIPFAETHVMEHGLYVLQGTARYLLNTDWVEVGPGDFMWLRAFCPQACIATGTEPFRYLLYKDVNRHPALSLR</sequence>
<dbReference type="Proteomes" id="UP000199286">
    <property type="component" value="Unassembled WGS sequence"/>
</dbReference>
<dbReference type="InterPro" id="IPR013096">
    <property type="entry name" value="Cupin_2"/>
</dbReference>
<keyword evidence="2" id="KW-0378">Hydrolase</keyword>
<proteinExistence type="predicted"/>
<dbReference type="NCBIfam" id="NF008376">
    <property type="entry name" value="PRK11171.1-5"/>
    <property type="match status" value="1"/>
</dbReference>
<dbReference type="PANTHER" id="PTHR34571:SF1">
    <property type="entry name" value="(S)-UREIDOGLYCINE AMINOHYDROLASE"/>
    <property type="match status" value="1"/>
</dbReference>
<reference evidence="2 3" key="1">
    <citation type="submission" date="2016-10" db="EMBL/GenBank/DDBJ databases">
        <authorList>
            <person name="de Groot N.N."/>
        </authorList>
    </citation>
    <scope>NUCLEOTIDE SEQUENCE [LARGE SCALE GENOMIC DNA]</scope>
    <source>
        <strain evidence="2 3">DSM 26880</strain>
    </source>
</reference>
<dbReference type="NCBIfam" id="TIGR03214">
    <property type="entry name" value="ura-cupin"/>
    <property type="match status" value="1"/>
</dbReference>
<dbReference type="InterPro" id="IPR044697">
    <property type="entry name" value="UGlyAH_cupin_C"/>
</dbReference>
<dbReference type="PANTHER" id="PTHR34571">
    <property type="entry name" value="(S)-UREIDOGLYCINE AMINOHYDROLASE"/>
    <property type="match status" value="1"/>
</dbReference>
<dbReference type="NCBIfam" id="NF040771">
    <property type="entry name" value="AAH_UGLYAH2"/>
    <property type="match status" value="1"/>
</dbReference>
<feature type="domain" description="Cupin type-2" evidence="1">
    <location>
        <begin position="199"/>
        <end position="265"/>
    </location>
</feature>
<dbReference type="Gene3D" id="2.60.120.10">
    <property type="entry name" value="Jelly Rolls"/>
    <property type="match status" value="1"/>
</dbReference>
<evidence type="ECO:0000259" key="1">
    <source>
        <dbReference type="Pfam" id="PF07883"/>
    </source>
</evidence>
<dbReference type="Pfam" id="PF07883">
    <property type="entry name" value="Cupin_2"/>
    <property type="match status" value="2"/>
</dbReference>
<dbReference type="AlphaFoldDB" id="A0A1H3HSW6"/>
<dbReference type="EMBL" id="FNPF01000004">
    <property type="protein sequence ID" value="SDY18606.1"/>
    <property type="molecule type" value="Genomic_DNA"/>
</dbReference>
<dbReference type="InterPro" id="IPR017627">
    <property type="entry name" value="UGHY"/>
</dbReference>
<dbReference type="InterPro" id="IPR014710">
    <property type="entry name" value="RmlC-like_jellyroll"/>
</dbReference>
<feature type="domain" description="Cupin type-2" evidence="1">
    <location>
        <begin position="77"/>
        <end position="145"/>
    </location>
</feature>
<gene>
    <name evidence="2" type="ORF">SAMN05444340_104149</name>
</gene>
<dbReference type="CDD" id="cd02212">
    <property type="entry name" value="cupin_UGlyAH_C"/>
    <property type="match status" value="1"/>
</dbReference>
<organism evidence="2 3">
    <name type="scientific">Citreimonas salinaria</name>
    <dbReference type="NCBI Taxonomy" id="321339"/>
    <lineage>
        <taxon>Bacteria</taxon>
        <taxon>Pseudomonadati</taxon>
        <taxon>Pseudomonadota</taxon>
        <taxon>Alphaproteobacteria</taxon>
        <taxon>Rhodobacterales</taxon>
        <taxon>Roseobacteraceae</taxon>
        <taxon>Citreimonas</taxon>
    </lineage>
</organism>